<dbReference type="RefSeq" id="WP_085472838.1">
    <property type="nucleotide sequence ID" value="NZ_CP038029.1"/>
</dbReference>
<accession>A0A1X7JSC2</accession>
<sequence>MIVFFLKLFLAHIMGDFLFQPRGWVEKRKYNVGYLLLHIAVHTVLLAILFIKELSVHWQALLFVICSHLVIDSFKIWMERTLNLKPLSAFLIDQFLHMLVLAGLTIFVFGFPSDWIPQLLSVKTMLYVIAFLLTTCVSPILLNVFFSRWKQEKEMQTKEVNSLVDAGMLIGIMERLLIVFFIQISFLSGVGFLLAAKSIFRFGDLANAKDTKFTEYVLLGTLASFMLAIVIGYGLLLSLKHLT</sequence>
<dbReference type="Proteomes" id="UP000192980">
    <property type="component" value="Unassembled WGS sequence"/>
</dbReference>
<gene>
    <name evidence="1" type="ORF">SAMN05660862_2105</name>
</gene>
<dbReference type="InterPro" id="IPR021737">
    <property type="entry name" value="Phage_phiKZ_Orf197"/>
</dbReference>
<evidence type="ECO:0000313" key="2">
    <source>
        <dbReference type="Proteomes" id="UP000192980"/>
    </source>
</evidence>
<dbReference type="AlphaFoldDB" id="A0A1X7JSC2"/>
<protein>
    <submittedName>
        <fullName evidence="1">Uncharacterized protein</fullName>
    </submittedName>
</protein>
<dbReference type="EMBL" id="FXAU01000003">
    <property type="protein sequence ID" value="SMG30962.1"/>
    <property type="molecule type" value="Genomic_DNA"/>
</dbReference>
<organism evidence="1 2">
    <name type="scientific">Sphingobacterium psychroaquaticum</name>
    <dbReference type="NCBI Taxonomy" id="561061"/>
    <lineage>
        <taxon>Bacteria</taxon>
        <taxon>Pseudomonadati</taxon>
        <taxon>Bacteroidota</taxon>
        <taxon>Sphingobacteriia</taxon>
        <taxon>Sphingobacteriales</taxon>
        <taxon>Sphingobacteriaceae</taxon>
        <taxon>Sphingobacterium</taxon>
    </lineage>
</organism>
<name>A0A1X7JSC2_9SPHI</name>
<evidence type="ECO:0000313" key="1">
    <source>
        <dbReference type="EMBL" id="SMG30962.1"/>
    </source>
</evidence>
<dbReference type="OrthoDB" id="8536716at2"/>
<keyword evidence="2" id="KW-1185">Reference proteome</keyword>
<dbReference type="STRING" id="561061.SAMN05660862_2105"/>
<dbReference type="Pfam" id="PF11750">
    <property type="entry name" value="DUF3307"/>
    <property type="match status" value="1"/>
</dbReference>
<reference evidence="1 2" key="1">
    <citation type="submission" date="2017-04" db="EMBL/GenBank/DDBJ databases">
        <authorList>
            <person name="Afonso C.L."/>
            <person name="Miller P.J."/>
            <person name="Scott M.A."/>
            <person name="Spackman E."/>
            <person name="Goraichik I."/>
            <person name="Dimitrov K.M."/>
            <person name="Suarez D.L."/>
            <person name="Swayne D.E."/>
        </authorList>
    </citation>
    <scope>NUCLEOTIDE SEQUENCE [LARGE SCALE GENOMIC DNA]</scope>
    <source>
        <strain evidence="1 2">DSM 22418</strain>
    </source>
</reference>
<proteinExistence type="predicted"/>